<dbReference type="Pfam" id="PF01551">
    <property type="entry name" value="Peptidase_M23"/>
    <property type="match status" value="1"/>
</dbReference>
<accession>A0A0E4G9D7</accession>
<protein>
    <submittedName>
        <fullName evidence="3">Duplicated hybrid motif</fullName>
    </submittedName>
</protein>
<dbReference type="PANTHER" id="PTHR21666">
    <property type="entry name" value="PEPTIDASE-RELATED"/>
    <property type="match status" value="1"/>
</dbReference>
<gene>
    <name evidence="3" type="ORF">241</name>
</gene>
<dbReference type="InterPro" id="IPR011055">
    <property type="entry name" value="Dup_hybrid_motif"/>
</dbReference>
<dbReference type="InterPro" id="IPR036779">
    <property type="entry name" value="LysM_dom_sf"/>
</dbReference>
<proteinExistence type="predicted"/>
<feature type="signal peptide" evidence="1">
    <location>
        <begin position="1"/>
        <end position="24"/>
    </location>
</feature>
<dbReference type="InterPro" id="IPR018392">
    <property type="entry name" value="LysM"/>
</dbReference>
<dbReference type="OrthoDB" id="9814460at2"/>
<dbReference type="Gene3D" id="3.10.350.10">
    <property type="entry name" value="LysM domain"/>
    <property type="match status" value="2"/>
</dbReference>
<name>A0A0E4G9D7_9FIRM</name>
<dbReference type="STRING" id="690567.241"/>
<keyword evidence="1" id="KW-0732">Signal</keyword>
<dbReference type="AlphaFoldDB" id="A0A0E4G9D7"/>
<reference evidence="3 4" key="1">
    <citation type="submission" date="2015-03" db="EMBL/GenBank/DDBJ databases">
        <authorList>
            <person name="Murphy D."/>
        </authorList>
    </citation>
    <scope>NUCLEOTIDE SEQUENCE [LARGE SCALE GENOMIC DNA]</scope>
    <source>
        <strain evidence="3 4">OL-4</strain>
    </source>
</reference>
<evidence type="ECO:0000313" key="4">
    <source>
        <dbReference type="Proteomes" id="UP000045545"/>
    </source>
</evidence>
<dbReference type="PANTHER" id="PTHR21666:SF270">
    <property type="entry name" value="MUREIN HYDROLASE ACTIVATOR ENVC"/>
    <property type="match status" value="1"/>
</dbReference>
<dbReference type="SMART" id="SM00257">
    <property type="entry name" value="LysM"/>
    <property type="match status" value="2"/>
</dbReference>
<evidence type="ECO:0000313" key="3">
    <source>
        <dbReference type="EMBL" id="CFX02478.1"/>
    </source>
</evidence>
<evidence type="ECO:0000259" key="2">
    <source>
        <dbReference type="PROSITE" id="PS51782"/>
    </source>
</evidence>
<dbReference type="SUPFAM" id="SSF51261">
    <property type="entry name" value="Duplicated hybrid motif"/>
    <property type="match status" value="1"/>
</dbReference>
<dbReference type="InterPro" id="IPR016047">
    <property type="entry name" value="M23ase_b-sheet_dom"/>
</dbReference>
<feature type="domain" description="LysM" evidence="2">
    <location>
        <begin position="47"/>
        <end position="91"/>
    </location>
</feature>
<dbReference type="GO" id="GO:0004222">
    <property type="term" value="F:metalloendopeptidase activity"/>
    <property type="evidence" value="ECO:0007669"/>
    <property type="project" value="TreeGrafter"/>
</dbReference>
<sequence length="283" mass="31080">MHKRWIGTLLVCIVLLSTCVRPSAARLSESLFGFSPLTATGSGVNIRMYTVEPGDNLWDIARRNRVSLQTLMTMNKLNKNSILNIGDKLKIPSGNVRVHVVSSGETMWSIADRYHVTVAAIQYANTDKEPDRLKIGDRLHIPSTRMELANAFQPARGISTGGMLAWPVSGTITSPFGWRQSGFHHGVDIANKMGTPIKSAAAGTVIFVGWKDVYGRTVIIEHPDGKRTLYAHAQKILVGDQQKVSRGQTIATIGVSGRTTGPHLHFEVKIGDKAYDPLRYLSH</sequence>
<feature type="chain" id="PRO_5002420469" evidence="1">
    <location>
        <begin position="25"/>
        <end position="283"/>
    </location>
</feature>
<feature type="domain" description="LysM" evidence="2">
    <location>
        <begin position="97"/>
        <end position="141"/>
    </location>
</feature>
<dbReference type="EMBL" id="CGIH01000004">
    <property type="protein sequence ID" value="CFX02478.1"/>
    <property type="molecule type" value="Genomic_DNA"/>
</dbReference>
<dbReference type="CDD" id="cd00118">
    <property type="entry name" value="LysM"/>
    <property type="match status" value="2"/>
</dbReference>
<evidence type="ECO:0000256" key="1">
    <source>
        <dbReference type="SAM" id="SignalP"/>
    </source>
</evidence>
<dbReference type="Gene3D" id="2.70.70.10">
    <property type="entry name" value="Glucose Permease (Domain IIA)"/>
    <property type="match status" value="1"/>
</dbReference>
<dbReference type="PROSITE" id="PS51782">
    <property type="entry name" value="LYSM"/>
    <property type="match status" value="2"/>
</dbReference>
<dbReference type="RefSeq" id="WP_052729518.1">
    <property type="nucleotide sequence ID" value="NZ_CGIH01000004.1"/>
</dbReference>
<dbReference type="Pfam" id="PF01476">
    <property type="entry name" value="LysM"/>
    <property type="match status" value="2"/>
</dbReference>
<dbReference type="CDD" id="cd12797">
    <property type="entry name" value="M23_peptidase"/>
    <property type="match status" value="1"/>
</dbReference>
<organism evidence="3 4">
    <name type="scientific">Syntrophomonas zehnderi OL-4</name>
    <dbReference type="NCBI Taxonomy" id="690567"/>
    <lineage>
        <taxon>Bacteria</taxon>
        <taxon>Bacillati</taxon>
        <taxon>Bacillota</taxon>
        <taxon>Clostridia</taxon>
        <taxon>Eubacteriales</taxon>
        <taxon>Syntrophomonadaceae</taxon>
        <taxon>Syntrophomonas</taxon>
    </lineage>
</organism>
<dbReference type="InterPro" id="IPR050570">
    <property type="entry name" value="Cell_wall_metabolism_enzyme"/>
</dbReference>
<dbReference type="Proteomes" id="UP000045545">
    <property type="component" value="Unassembled WGS sequence"/>
</dbReference>
<keyword evidence="4" id="KW-1185">Reference proteome</keyword>